<dbReference type="EMBL" id="CCFA01003926">
    <property type="protein sequence ID" value="CDW98973.1"/>
    <property type="molecule type" value="Genomic_DNA"/>
</dbReference>
<reference evidence="4" key="2">
    <citation type="submission" date="2014-06" db="EMBL/GenBank/DDBJ databases">
        <authorList>
            <person name="Berkman P.J."/>
        </authorList>
    </citation>
    <scope>NUCLEOTIDE SEQUENCE [LARGE SCALE GENOMIC DNA]</scope>
</reference>
<organism evidence="3 4">
    <name type="scientific">Sporisorium scitamineum</name>
    <dbReference type="NCBI Taxonomy" id="49012"/>
    <lineage>
        <taxon>Eukaryota</taxon>
        <taxon>Fungi</taxon>
        <taxon>Dikarya</taxon>
        <taxon>Basidiomycota</taxon>
        <taxon>Ustilaginomycotina</taxon>
        <taxon>Ustilaginomycetes</taxon>
        <taxon>Ustilaginales</taxon>
        <taxon>Ustilaginaceae</taxon>
        <taxon>Sporisorium</taxon>
    </lineage>
</organism>
<keyword evidence="1" id="KW-0732">Signal</keyword>
<dbReference type="Proteomes" id="UP000242770">
    <property type="component" value="Unassembled WGS sequence"/>
</dbReference>
<evidence type="ECO:0000313" key="4">
    <source>
        <dbReference type="Proteomes" id="UP000242770"/>
    </source>
</evidence>
<dbReference type="OrthoDB" id="2544866at2759"/>
<evidence type="ECO:0008006" key="5">
    <source>
        <dbReference type="Google" id="ProtNLM"/>
    </source>
</evidence>
<accession>A0A0F7SD80</accession>
<proteinExistence type="predicted"/>
<gene>
    <name evidence="3" type="primary">SSCI66140.1</name>
    <name evidence="2" type="ORF">SPSC_05109</name>
</gene>
<dbReference type="AlphaFoldDB" id="A0A0F7SD80"/>
<keyword evidence="4" id="KW-1185">Reference proteome</keyword>
<evidence type="ECO:0000313" key="3">
    <source>
        <dbReference type="EMBL" id="CDW98973.1"/>
    </source>
</evidence>
<dbReference type="EMBL" id="LK056684">
    <property type="protein sequence ID" value="CDU25275.1"/>
    <property type="molecule type" value="Genomic_DNA"/>
</dbReference>
<name>A0A0F7SD80_9BASI</name>
<sequence>MRGWYTGSILLSFIFMAIAALAQRSIHPDRVHFHKRMEDAGSSSGKPGWISFNQLVEDRFQHNPKALQSHESLRTTFYKDNLFFDGRPLYVFKKGDSKKLISDLIQAHADFNGFHALDEATGRFISIPNDNPEAIRAARDFSTHTARTFGHSVNLLAHGMAVRSLPPLHGRTLMGRKKNHKVLDWKVIYQSTPVDQNLPIATLRNTLDHQRYLNFKNTNGNLLFAIRAHPDGSIESKLFDATGEAIEFSHPL</sequence>
<evidence type="ECO:0000256" key="1">
    <source>
        <dbReference type="SAM" id="SignalP"/>
    </source>
</evidence>
<feature type="chain" id="PRO_5015039108" description="FTP domain-containing protein" evidence="1">
    <location>
        <begin position="23"/>
        <end position="252"/>
    </location>
</feature>
<evidence type="ECO:0000313" key="2">
    <source>
        <dbReference type="EMBL" id="CDU25275.1"/>
    </source>
</evidence>
<feature type="signal peptide" evidence="1">
    <location>
        <begin position="1"/>
        <end position="22"/>
    </location>
</feature>
<reference evidence="3" key="3">
    <citation type="submission" date="2014-06" db="EMBL/GenBank/DDBJ databases">
        <authorList>
            <person name="Berkman J.Paul."/>
        </authorList>
    </citation>
    <scope>NUCLEOTIDE SEQUENCE [LARGE SCALE GENOMIC DNA]</scope>
</reference>
<protein>
    <recommendedName>
        <fullName evidence="5">FTP domain-containing protein</fullName>
    </recommendedName>
</protein>
<reference evidence="2" key="1">
    <citation type="submission" date="2014-06" db="EMBL/GenBank/DDBJ databases">
        <authorList>
            <person name="Ju J."/>
            <person name="Zhang J."/>
        </authorList>
    </citation>
    <scope>NUCLEOTIDE SEQUENCE</scope>
    <source>
        <strain evidence="2">SscI8</strain>
    </source>
</reference>